<evidence type="ECO:0000256" key="1">
    <source>
        <dbReference type="SAM" id="SignalP"/>
    </source>
</evidence>
<dbReference type="PROSITE" id="PS51318">
    <property type="entry name" value="TAT"/>
    <property type="match status" value="1"/>
</dbReference>
<dbReference type="EMBL" id="JBHSDP010000031">
    <property type="protein sequence ID" value="MFC4333351.1"/>
    <property type="molecule type" value="Genomic_DNA"/>
</dbReference>
<feature type="signal peptide" evidence="1">
    <location>
        <begin position="1"/>
        <end position="31"/>
    </location>
</feature>
<keyword evidence="3" id="KW-1185">Reference proteome</keyword>
<name>A0ABV8TS57_9ACTN</name>
<dbReference type="Gene3D" id="3.10.450.50">
    <property type="match status" value="1"/>
</dbReference>
<dbReference type="Proteomes" id="UP001595824">
    <property type="component" value="Unassembled WGS sequence"/>
</dbReference>
<evidence type="ECO:0000313" key="3">
    <source>
        <dbReference type="Proteomes" id="UP001595824"/>
    </source>
</evidence>
<reference evidence="3" key="1">
    <citation type="journal article" date="2019" name="Int. J. Syst. Evol. Microbiol.">
        <title>The Global Catalogue of Microorganisms (GCM) 10K type strain sequencing project: providing services to taxonomists for standard genome sequencing and annotation.</title>
        <authorList>
            <consortium name="The Broad Institute Genomics Platform"/>
            <consortium name="The Broad Institute Genome Sequencing Center for Infectious Disease"/>
            <person name="Wu L."/>
            <person name="Ma J."/>
        </authorList>
    </citation>
    <scope>NUCLEOTIDE SEQUENCE [LARGE SCALE GENOMIC DNA]</scope>
    <source>
        <strain evidence="3">PCU 347</strain>
    </source>
</reference>
<dbReference type="RefSeq" id="WP_018566474.1">
    <property type="nucleotide sequence ID" value="NZ_JBHSDP010000031.1"/>
</dbReference>
<evidence type="ECO:0008006" key="4">
    <source>
        <dbReference type="Google" id="ProtNLM"/>
    </source>
</evidence>
<comment type="caution">
    <text evidence="2">The sequence shown here is derived from an EMBL/GenBank/DDBJ whole genome shotgun (WGS) entry which is preliminary data.</text>
</comment>
<feature type="chain" id="PRO_5045927382" description="Nuclear transport factor 2 family protein" evidence="1">
    <location>
        <begin position="32"/>
        <end position="185"/>
    </location>
</feature>
<sequence>MPMRVRTRRILIAAAALAAAGSLTAMTPAAAGPGTSPARTARTVAAPATAARTVSASVAPAAAAQGDPRSVTQRVADFYGAYIDTAWDGSDPAAGADAKALKAFYLTAGARRAVAAYEAREHADGILFAQNVPVKWKVAYAGSGGGHATSRVYLTWSDGRNAQVTKIDVRSDLRTRKITDLRPVR</sequence>
<accession>A0ABV8TS57</accession>
<protein>
    <recommendedName>
        <fullName evidence="4">Nuclear transport factor 2 family protein</fullName>
    </recommendedName>
</protein>
<proteinExistence type="predicted"/>
<organism evidence="2 3">
    <name type="scientific">Streptomyces andamanensis</name>
    <dbReference type="NCBI Taxonomy" id="1565035"/>
    <lineage>
        <taxon>Bacteria</taxon>
        <taxon>Bacillati</taxon>
        <taxon>Actinomycetota</taxon>
        <taxon>Actinomycetes</taxon>
        <taxon>Kitasatosporales</taxon>
        <taxon>Streptomycetaceae</taxon>
        <taxon>Streptomyces</taxon>
    </lineage>
</organism>
<dbReference type="InterPro" id="IPR006311">
    <property type="entry name" value="TAT_signal"/>
</dbReference>
<evidence type="ECO:0000313" key="2">
    <source>
        <dbReference type="EMBL" id="MFC4333351.1"/>
    </source>
</evidence>
<keyword evidence="1" id="KW-0732">Signal</keyword>
<gene>
    <name evidence="2" type="ORF">ACFPC0_37440</name>
</gene>